<feature type="transmembrane region" description="Helical" evidence="1">
    <location>
        <begin position="15"/>
        <end position="40"/>
    </location>
</feature>
<keyword evidence="1" id="KW-0472">Membrane</keyword>
<evidence type="ECO:0000313" key="3">
    <source>
        <dbReference type="WBParaSite" id="jg5676"/>
    </source>
</evidence>
<reference evidence="3" key="1">
    <citation type="submission" date="2022-11" db="UniProtKB">
        <authorList>
            <consortium name="WormBaseParasite"/>
        </authorList>
    </citation>
    <scope>IDENTIFICATION</scope>
</reference>
<sequence>MNATMTVAHNQMKKYGIIIVVVTQILVSCCFLALFVSSLVVPDPLRSSYFDVTNALMVFFITTEFNLAAHLLFAKYNNISILLIPFLVYNVSSA</sequence>
<protein>
    <submittedName>
        <fullName evidence="3">Uncharacterized protein</fullName>
    </submittedName>
</protein>
<organism evidence="2 3">
    <name type="scientific">Ditylenchus dipsaci</name>
    <dbReference type="NCBI Taxonomy" id="166011"/>
    <lineage>
        <taxon>Eukaryota</taxon>
        <taxon>Metazoa</taxon>
        <taxon>Ecdysozoa</taxon>
        <taxon>Nematoda</taxon>
        <taxon>Chromadorea</taxon>
        <taxon>Rhabditida</taxon>
        <taxon>Tylenchina</taxon>
        <taxon>Tylenchomorpha</taxon>
        <taxon>Sphaerularioidea</taxon>
        <taxon>Anguinidae</taxon>
        <taxon>Anguininae</taxon>
        <taxon>Ditylenchus</taxon>
    </lineage>
</organism>
<keyword evidence="1" id="KW-1133">Transmembrane helix</keyword>
<dbReference type="Proteomes" id="UP000887574">
    <property type="component" value="Unplaced"/>
</dbReference>
<evidence type="ECO:0000256" key="1">
    <source>
        <dbReference type="SAM" id="Phobius"/>
    </source>
</evidence>
<evidence type="ECO:0000313" key="2">
    <source>
        <dbReference type="Proteomes" id="UP000887574"/>
    </source>
</evidence>
<proteinExistence type="predicted"/>
<dbReference type="AlphaFoldDB" id="A0A915EGL2"/>
<feature type="transmembrane region" description="Helical" evidence="1">
    <location>
        <begin position="52"/>
        <end position="73"/>
    </location>
</feature>
<accession>A0A915EGL2</accession>
<dbReference type="WBParaSite" id="jg5676">
    <property type="protein sequence ID" value="jg5676"/>
    <property type="gene ID" value="jg5676"/>
</dbReference>
<keyword evidence="2" id="KW-1185">Reference proteome</keyword>
<keyword evidence="1" id="KW-0812">Transmembrane</keyword>
<name>A0A915EGL2_9BILA</name>